<evidence type="ECO:0000256" key="3">
    <source>
        <dbReference type="ARBA" id="ARBA00022801"/>
    </source>
</evidence>
<feature type="compositionally biased region" description="Basic residues" evidence="5">
    <location>
        <begin position="91"/>
        <end position="101"/>
    </location>
</feature>
<dbReference type="PROSITE" id="PS50600">
    <property type="entry name" value="ULP_PROTEASE"/>
    <property type="match status" value="1"/>
</dbReference>
<dbReference type="PANTHER" id="PTHR46915">
    <property type="entry name" value="UBIQUITIN-LIKE PROTEASE 4-RELATED"/>
    <property type="match status" value="1"/>
</dbReference>
<dbReference type="SUPFAM" id="SSF54001">
    <property type="entry name" value="Cysteine proteinases"/>
    <property type="match status" value="1"/>
</dbReference>
<reference evidence="7" key="1">
    <citation type="submission" date="2018-01" db="EMBL/GenBank/DDBJ databases">
        <authorList>
            <person name="Mao J.F."/>
        </authorList>
    </citation>
    <scope>NUCLEOTIDE SEQUENCE</scope>
    <source>
        <strain evidence="7">Huo1</strain>
        <tissue evidence="7">Leaf</tissue>
    </source>
</reference>
<feature type="region of interest" description="Disordered" evidence="5">
    <location>
        <begin position="77"/>
        <end position="108"/>
    </location>
</feature>
<evidence type="ECO:0000256" key="4">
    <source>
        <dbReference type="ARBA" id="ARBA00022807"/>
    </source>
</evidence>
<feature type="compositionally biased region" description="Basic residues" evidence="5">
    <location>
        <begin position="42"/>
        <end position="53"/>
    </location>
</feature>
<dbReference type="Gene3D" id="1.10.418.20">
    <property type="match status" value="1"/>
</dbReference>
<feature type="compositionally biased region" description="Basic residues" evidence="5">
    <location>
        <begin position="13"/>
        <end position="25"/>
    </location>
</feature>
<comment type="caution">
    <text evidence="7">The sequence shown here is derived from an EMBL/GenBank/DDBJ whole genome shotgun (WGS) entry which is preliminary data.</text>
</comment>
<keyword evidence="3" id="KW-0378">Hydrolase</keyword>
<evidence type="ECO:0000256" key="1">
    <source>
        <dbReference type="ARBA" id="ARBA00005234"/>
    </source>
</evidence>
<dbReference type="InterPro" id="IPR003653">
    <property type="entry name" value="Peptidase_C48_C"/>
</dbReference>
<dbReference type="GO" id="GO:0006508">
    <property type="term" value="P:proteolysis"/>
    <property type="evidence" value="ECO:0007669"/>
    <property type="project" value="UniProtKB-KW"/>
</dbReference>
<dbReference type="InterPro" id="IPR038765">
    <property type="entry name" value="Papain-like_cys_pep_sf"/>
</dbReference>
<feature type="domain" description="Ubiquitin-like protease family profile" evidence="6">
    <location>
        <begin position="125"/>
        <end position="299"/>
    </location>
</feature>
<dbReference type="GO" id="GO:0008234">
    <property type="term" value="F:cysteine-type peptidase activity"/>
    <property type="evidence" value="ECO:0007669"/>
    <property type="project" value="UniProtKB-KW"/>
</dbReference>
<protein>
    <recommendedName>
        <fullName evidence="6">Ubiquitin-like protease family profile domain-containing protein</fullName>
    </recommendedName>
</protein>
<sequence>MSKWFYAGISKVGRPRAKGRKRKNKSKQDEFSDVEATVPLGPRKKVGRPRKNVLKQDESSDVEVTVPLCPRKNVLKQDESSDVKATVPLRPRAKRRKRKNVLKHDESSTVEVTVPKNIHRRGHARQSRISNCTITTERGKLDSGRFLCYLMHMWDGLPEEKVESATYFDPLWFEMYANRDRRANVLSWIKEKGILSKKCVFVPIVKWSHWSLLIMYNLGQSLDSETNAPCLLLLDSLQGMDPKRLEPSIRRLLIDIYESEERTESKKELQKIPLWIPEVPQQKEGNECGFYVLFYIRCFIDSPPQSFNVSKGNPNMVTFTSHYFTSTLSCLTLVYTVFQMGKDWFTNDQVENFCKELEALPSVTDPDPASYDSSDSIEIVTAPCFDVLFQVCWL</sequence>
<gene>
    <name evidence="7" type="ORF">SASPL_129456</name>
</gene>
<dbReference type="Proteomes" id="UP000298416">
    <property type="component" value="Unassembled WGS sequence"/>
</dbReference>
<keyword evidence="2" id="KW-0645">Protease</keyword>
<keyword evidence="8" id="KW-1185">Reference proteome</keyword>
<evidence type="ECO:0000256" key="2">
    <source>
        <dbReference type="ARBA" id="ARBA00022670"/>
    </source>
</evidence>
<evidence type="ECO:0000313" key="7">
    <source>
        <dbReference type="EMBL" id="KAG6411375.1"/>
    </source>
</evidence>
<accession>A0A8X8XBC5</accession>
<keyword evidence="4" id="KW-0788">Thiol protease</keyword>
<dbReference type="Pfam" id="PF02902">
    <property type="entry name" value="Peptidase_C48"/>
    <property type="match status" value="1"/>
</dbReference>
<dbReference type="EMBL" id="PNBA02000010">
    <property type="protein sequence ID" value="KAG6411375.1"/>
    <property type="molecule type" value="Genomic_DNA"/>
</dbReference>
<feature type="region of interest" description="Disordered" evidence="5">
    <location>
        <begin position="1"/>
        <end position="58"/>
    </location>
</feature>
<proteinExistence type="inferred from homology"/>
<evidence type="ECO:0000259" key="6">
    <source>
        <dbReference type="PROSITE" id="PS50600"/>
    </source>
</evidence>
<reference evidence="7" key="2">
    <citation type="submission" date="2020-08" db="EMBL/GenBank/DDBJ databases">
        <title>Plant Genome Project.</title>
        <authorList>
            <person name="Zhang R.-G."/>
        </authorList>
    </citation>
    <scope>NUCLEOTIDE SEQUENCE</scope>
    <source>
        <strain evidence="7">Huo1</strain>
        <tissue evidence="7">Leaf</tissue>
    </source>
</reference>
<dbReference type="Gene3D" id="3.30.310.130">
    <property type="entry name" value="Ubiquitin-related"/>
    <property type="match status" value="1"/>
</dbReference>
<organism evidence="7">
    <name type="scientific">Salvia splendens</name>
    <name type="common">Scarlet sage</name>
    <dbReference type="NCBI Taxonomy" id="180675"/>
    <lineage>
        <taxon>Eukaryota</taxon>
        <taxon>Viridiplantae</taxon>
        <taxon>Streptophyta</taxon>
        <taxon>Embryophyta</taxon>
        <taxon>Tracheophyta</taxon>
        <taxon>Spermatophyta</taxon>
        <taxon>Magnoliopsida</taxon>
        <taxon>eudicotyledons</taxon>
        <taxon>Gunneridae</taxon>
        <taxon>Pentapetalae</taxon>
        <taxon>asterids</taxon>
        <taxon>lamiids</taxon>
        <taxon>Lamiales</taxon>
        <taxon>Lamiaceae</taxon>
        <taxon>Nepetoideae</taxon>
        <taxon>Mentheae</taxon>
        <taxon>Salviinae</taxon>
        <taxon>Salvia</taxon>
        <taxon>Salvia subgen. Calosphace</taxon>
        <taxon>core Calosphace</taxon>
    </lineage>
</organism>
<dbReference type="PANTHER" id="PTHR46915:SF6">
    <property type="entry name" value="CYSTEINE PROTEINASES SUPERFAMILY PROTEIN"/>
    <property type="match status" value="1"/>
</dbReference>
<evidence type="ECO:0000256" key="5">
    <source>
        <dbReference type="SAM" id="MobiDB-lite"/>
    </source>
</evidence>
<dbReference type="AlphaFoldDB" id="A0A8X8XBC5"/>
<dbReference type="GO" id="GO:0016926">
    <property type="term" value="P:protein desumoylation"/>
    <property type="evidence" value="ECO:0007669"/>
    <property type="project" value="UniProtKB-ARBA"/>
</dbReference>
<name>A0A8X8XBC5_SALSN</name>
<comment type="similarity">
    <text evidence="1">Belongs to the peptidase C48 family.</text>
</comment>
<evidence type="ECO:0000313" key="8">
    <source>
        <dbReference type="Proteomes" id="UP000298416"/>
    </source>
</evidence>